<dbReference type="Pfam" id="PF14534">
    <property type="entry name" value="DUF4440"/>
    <property type="match status" value="1"/>
</dbReference>
<dbReference type="EMBL" id="CP095061">
    <property type="protein sequence ID" value="UOQ67604.1"/>
    <property type="molecule type" value="Genomic_DNA"/>
</dbReference>
<feature type="domain" description="DUF4440" evidence="1">
    <location>
        <begin position="52"/>
        <end position="140"/>
    </location>
</feature>
<sequence length="291" mass="31789">MYKPVSLLLFAAIGYLSGPPARTTDTRPSAYWTLVLAERNFAEFTGKHGIKAGFTRYLADEALVVVRGRYQLGKPLYEKMADQPSVLSWWPVYADIAASGDFGYTTGPFEVRPQATTDAPVAFGQFTSVWRKTSTGEWKVLADVGITHPAPNQPAAATLHEPSVTRKKFLAATDTATSQKELLGLEADIAQVAGSRSLGAAYRQVLAPTEAVRLYRTGSQPYVGPTAIPFAASQTARATYTSVKAVAAASNDLGFTYGYAQYQQQSGPFLRIWRRDANCVWKLVHEVMDLH</sequence>
<dbReference type="InterPro" id="IPR032710">
    <property type="entry name" value="NTF2-like_dom_sf"/>
</dbReference>
<evidence type="ECO:0000259" key="1">
    <source>
        <dbReference type="Pfam" id="PF14534"/>
    </source>
</evidence>
<dbReference type="InterPro" id="IPR027843">
    <property type="entry name" value="DUF4440"/>
</dbReference>
<dbReference type="SUPFAM" id="SSF54427">
    <property type="entry name" value="NTF2-like"/>
    <property type="match status" value="1"/>
</dbReference>
<keyword evidence="3" id="KW-1185">Reference proteome</keyword>
<protein>
    <submittedName>
        <fullName evidence="2">Nuclear transport factor 2 family protein</fullName>
    </submittedName>
</protein>
<proteinExistence type="predicted"/>
<evidence type="ECO:0000313" key="3">
    <source>
        <dbReference type="Proteomes" id="UP000830401"/>
    </source>
</evidence>
<name>A0ABY4G9N2_9BACT</name>
<reference evidence="2" key="1">
    <citation type="submission" date="2022-04" db="EMBL/GenBank/DDBJ databases">
        <title>Hymenobacter sp. isolated from the air.</title>
        <authorList>
            <person name="Won M."/>
            <person name="Lee C.-M."/>
            <person name="Woen H.-Y."/>
            <person name="Kwon S.-W."/>
        </authorList>
    </citation>
    <scope>NUCLEOTIDE SEQUENCE</scope>
    <source>
        <strain evidence="2">5420S-77</strain>
    </source>
</reference>
<dbReference type="Proteomes" id="UP000830401">
    <property type="component" value="Chromosome"/>
</dbReference>
<evidence type="ECO:0000313" key="2">
    <source>
        <dbReference type="EMBL" id="UOQ67604.1"/>
    </source>
</evidence>
<organism evidence="2 3">
    <name type="scientific">Hymenobacter volaticus</name>
    <dbReference type="NCBI Taxonomy" id="2932254"/>
    <lineage>
        <taxon>Bacteria</taxon>
        <taxon>Pseudomonadati</taxon>
        <taxon>Bacteroidota</taxon>
        <taxon>Cytophagia</taxon>
        <taxon>Cytophagales</taxon>
        <taxon>Hymenobacteraceae</taxon>
        <taxon>Hymenobacter</taxon>
    </lineage>
</organism>
<dbReference type="Gene3D" id="3.10.450.50">
    <property type="match status" value="2"/>
</dbReference>
<dbReference type="RefSeq" id="WP_245123396.1">
    <property type="nucleotide sequence ID" value="NZ_CP095061.1"/>
</dbReference>
<accession>A0ABY4G9N2</accession>
<gene>
    <name evidence="2" type="ORF">MUN86_06965</name>
</gene>